<dbReference type="AlphaFoldDB" id="A0A4Y3R493"/>
<name>A0A4Y3R493_STRCI</name>
<proteinExistence type="predicted"/>
<gene>
    <name evidence="2" type="ORF">SCA03_50060</name>
</gene>
<evidence type="ECO:0000313" key="2">
    <source>
        <dbReference type="EMBL" id="GEB52455.1"/>
    </source>
</evidence>
<feature type="region of interest" description="Disordered" evidence="1">
    <location>
        <begin position="468"/>
        <end position="489"/>
    </location>
</feature>
<organism evidence="2 3">
    <name type="scientific">Streptomyces cacaoi</name>
    <dbReference type="NCBI Taxonomy" id="1898"/>
    <lineage>
        <taxon>Bacteria</taxon>
        <taxon>Bacillati</taxon>
        <taxon>Actinomycetota</taxon>
        <taxon>Actinomycetes</taxon>
        <taxon>Kitasatosporales</taxon>
        <taxon>Streptomycetaceae</taxon>
        <taxon>Streptomyces</taxon>
    </lineage>
</organism>
<keyword evidence="3" id="KW-1185">Reference proteome</keyword>
<feature type="region of interest" description="Disordered" evidence="1">
    <location>
        <begin position="682"/>
        <end position="724"/>
    </location>
</feature>
<dbReference type="OrthoDB" id="3543532at2"/>
<reference evidence="2 3" key="1">
    <citation type="submission" date="2019-06" db="EMBL/GenBank/DDBJ databases">
        <title>Whole genome shotgun sequence of Streptomyces cacaoi subsp. cacaoi NBRC 12748.</title>
        <authorList>
            <person name="Hosoyama A."/>
            <person name="Uohara A."/>
            <person name="Ohji S."/>
            <person name="Ichikawa N."/>
        </authorList>
    </citation>
    <scope>NUCLEOTIDE SEQUENCE [LARGE SCALE GENOMIC DNA]</scope>
    <source>
        <strain evidence="2 3">NBRC 12748</strain>
    </source>
</reference>
<protein>
    <recommendedName>
        <fullName evidence="4">AG2 protein</fullName>
    </recommendedName>
</protein>
<comment type="caution">
    <text evidence="2">The sequence shown here is derived from an EMBL/GenBank/DDBJ whole genome shotgun (WGS) entry which is preliminary data.</text>
</comment>
<evidence type="ECO:0000256" key="1">
    <source>
        <dbReference type="SAM" id="MobiDB-lite"/>
    </source>
</evidence>
<accession>A0A4Y3R493</accession>
<feature type="compositionally biased region" description="Low complexity" evidence="1">
    <location>
        <begin position="690"/>
        <end position="708"/>
    </location>
</feature>
<evidence type="ECO:0008006" key="4">
    <source>
        <dbReference type="Google" id="ProtNLM"/>
    </source>
</evidence>
<dbReference type="EMBL" id="BJMM01000031">
    <property type="protein sequence ID" value="GEB52455.1"/>
    <property type="molecule type" value="Genomic_DNA"/>
</dbReference>
<dbReference type="Proteomes" id="UP000319210">
    <property type="component" value="Unassembled WGS sequence"/>
</dbReference>
<sequence length="724" mass="78956">MISYRQLLDLRLGKVKEAVDDWREMVDALEALAGEKGKGGGGDANASDLAKKAEGSDWRGNNATVTKKFVVKTAREFGDVLATAKSVHVILSGLHRRMDTCKEDLKRVVAQAPKSVHVTGHGTVEARDGAHPKPTQEEIDAVAGDIKDILKAASLADEAAVDALQHEAKGKYNFLSTRIESFESVQRAVRDSESFLKLAKKDPRVLSNTQLDSLNEWVNRNEGNPLFAERIATEMGPKRTLEFFAGAMDFEKWKNRNDGDSREAVKVRKKLLGELETGLGTTLATASRSETPAMESWKKGIVALGDQPVAGTSQHKPVYGFQAMSNLLRHGKYDSGFLNTYGDALVRYERAHTGDVTDPGPGGRKRKNVLPWDSLPSYAKSNQIHFGPGSGKDAGLDPMTGFMKALAHNPDASSQFFGSKGGQDNAEWVLKERKPFNDIVADGSGESPERYTGPKASWNATGDALVAGATGIDPDDPKSASPGHTAEQKSVLERSLHNLAARKDSFPVELRDDMAKVLVNHGDQVHSAASAHSDENVLNRRELLEVSKQVSRDQNSYGILNDGMNREIIRDIHASHAKDPHETLQRAGRTVGFLEEARYQALADKDAADKKDIAWSQTFAYHGLGAAAGFIPEGHVAGIVDREAYLLSFKWRQDEEGRVTEATHQQNGATFDVRERQLDEIGRSWKKANPETPESAYTATEEATTSAANGNKVAQGLPGRQSPH</sequence>
<feature type="region of interest" description="Disordered" evidence="1">
    <location>
        <begin position="34"/>
        <end position="57"/>
    </location>
</feature>
<evidence type="ECO:0000313" key="3">
    <source>
        <dbReference type="Proteomes" id="UP000319210"/>
    </source>
</evidence>